<reference evidence="2" key="2">
    <citation type="submission" date="2013-04" db="EMBL/GenBank/DDBJ databases">
        <title>Genomic mechanisms accounting for the adaptation to parasitism in nematode-trapping fungi.</title>
        <authorList>
            <person name="Ahren D.G."/>
        </authorList>
    </citation>
    <scope>NUCLEOTIDE SEQUENCE [LARGE SCALE GENOMIC DNA]</scope>
    <source>
        <strain evidence="2">CBS 200.50</strain>
    </source>
</reference>
<comment type="caution">
    <text evidence="1">The sequence shown here is derived from an EMBL/GenBank/DDBJ whole genome shotgun (WGS) entry which is preliminary data.</text>
</comment>
<protein>
    <submittedName>
        <fullName evidence="1">Uncharacterized protein</fullName>
    </submittedName>
</protein>
<proteinExistence type="predicted"/>
<gene>
    <name evidence="1" type="ORF">H072_1303</name>
</gene>
<dbReference type="eggNOG" id="ENOG502S5WX">
    <property type="taxonomic scope" value="Eukaryota"/>
</dbReference>
<evidence type="ECO:0000313" key="2">
    <source>
        <dbReference type="Proteomes" id="UP000015100"/>
    </source>
</evidence>
<dbReference type="OrthoDB" id="2306919at2759"/>
<dbReference type="EMBL" id="AQGS01000036">
    <property type="protein sequence ID" value="EPS44711.1"/>
    <property type="molecule type" value="Genomic_DNA"/>
</dbReference>
<name>S8AUS8_DACHA</name>
<sequence length="207" mass="23193">MTGHPDKAAAETSRPTSYAEIVALLPPKPSLFNPSKPVLDAASAADIAALLLHPALEAALHILNDDLPSAHFLVRKMQDKPAFEGILLHAILHRIEGDYDESRQWYERCASSDLMSEVWEARNKTSDSSENLSSALNFVGEVETFSKGTKSGIVNCEYPFALQRKQELEALSEKEFQAILKWCEKKFGTEKWEDARDEYVEVLEDVK</sequence>
<reference evidence="1 2" key="1">
    <citation type="journal article" date="2013" name="PLoS Genet.">
        <title>Genomic mechanisms accounting for the adaptation to parasitism in nematode-trapping fungi.</title>
        <authorList>
            <person name="Meerupati T."/>
            <person name="Andersson K.M."/>
            <person name="Friman E."/>
            <person name="Kumar D."/>
            <person name="Tunlid A."/>
            <person name="Ahren D."/>
        </authorList>
    </citation>
    <scope>NUCLEOTIDE SEQUENCE [LARGE SCALE GENOMIC DNA]</scope>
    <source>
        <strain evidence="1 2">CBS 200.50</strain>
    </source>
</reference>
<dbReference type="STRING" id="1284197.S8AUS8"/>
<keyword evidence="2" id="KW-1185">Reference proteome</keyword>
<organism evidence="1 2">
    <name type="scientific">Dactylellina haptotyla (strain CBS 200.50)</name>
    <name type="common">Nematode-trapping fungus</name>
    <name type="synonym">Monacrosporium haptotylum</name>
    <dbReference type="NCBI Taxonomy" id="1284197"/>
    <lineage>
        <taxon>Eukaryota</taxon>
        <taxon>Fungi</taxon>
        <taxon>Dikarya</taxon>
        <taxon>Ascomycota</taxon>
        <taxon>Pezizomycotina</taxon>
        <taxon>Orbiliomycetes</taxon>
        <taxon>Orbiliales</taxon>
        <taxon>Orbiliaceae</taxon>
        <taxon>Dactylellina</taxon>
    </lineage>
</organism>
<dbReference type="AlphaFoldDB" id="S8AUS8"/>
<dbReference type="Proteomes" id="UP000015100">
    <property type="component" value="Unassembled WGS sequence"/>
</dbReference>
<accession>S8AUS8</accession>
<dbReference type="HOGENOM" id="CLU_058257_0_0_1"/>
<evidence type="ECO:0000313" key="1">
    <source>
        <dbReference type="EMBL" id="EPS44711.1"/>
    </source>
</evidence>